<dbReference type="Gene3D" id="2.150.10.10">
    <property type="entry name" value="Serralysin-like metalloprotease, C-terminal"/>
    <property type="match status" value="2"/>
</dbReference>
<comment type="caution">
    <text evidence="4">The sequence shown here is derived from an EMBL/GenBank/DDBJ whole genome shotgun (WGS) entry which is preliminary data.</text>
</comment>
<feature type="compositionally biased region" description="Basic and acidic residues" evidence="3">
    <location>
        <begin position="21"/>
        <end position="32"/>
    </location>
</feature>
<organism evidence="4">
    <name type="scientific">Symploca sp. SIO1C4</name>
    <dbReference type="NCBI Taxonomy" id="2607765"/>
    <lineage>
        <taxon>Bacteria</taxon>
        <taxon>Bacillati</taxon>
        <taxon>Cyanobacteriota</taxon>
        <taxon>Cyanophyceae</taxon>
        <taxon>Coleofasciculales</taxon>
        <taxon>Coleofasciculaceae</taxon>
        <taxon>Symploca</taxon>
    </lineage>
</organism>
<dbReference type="InterPro" id="IPR018511">
    <property type="entry name" value="Hemolysin-typ_Ca-bd_CS"/>
</dbReference>
<evidence type="ECO:0000256" key="1">
    <source>
        <dbReference type="ARBA" id="ARBA00004613"/>
    </source>
</evidence>
<evidence type="ECO:0000313" key="4">
    <source>
        <dbReference type="EMBL" id="NER26470.1"/>
    </source>
</evidence>
<dbReference type="InterPro" id="IPR050557">
    <property type="entry name" value="RTX_toxin/Mannuronan_C5-epim"/>
</dbReference>
<name>A0A6B3N4K8_9CYAN</name>
<accession>A0A6B3N4K8</accession>
<dbReference type="GO" id="GO:0005576">
    <property type="term" value="C:extracellular region"/>
    <property type="evidence" value="ECO:0007669"/>
    <property type="project" value="UniProtKB-SubCell"/>
</dbReference>
<reference evidence="4" key="1">
    <citation type="submission" date="2019-11" db="EMBL/GenBank/DDBJ databases">
        <title>Genomic insights into an expanded diversity of filamentous marine cyanobacteria reveals the extraordinary biosynthetic potential of Moorea and Okeania.</title>
        <authorList>
            <person name="Ferreira Leao T."/>
            <person name="Wang M."/>
            <person name="Moss N."/>
            <person name="Da Silva R."/>
            <person name="Sanders J."/>
            <person name="Nurk S."/>
            <person name="Gurevich A."/>
            <person name="Humphrey G."/>
            <person name="Reher R."/>
            <person name="Zhu Q."/>
            <person name="Belda-Ferre P."/>
            <person name="Glukhov E."/>
            <person name="Rex R."/>
            <person name="Dorrestein P.C."/>
            <person name="Knight R."/>
            <person name="Pevzner P."/>
            <person name="Gerwick W.H."/>
            <person name="Gerwick L."/>
        </authorList>
    </citation>
    <scope>NUCLEOTIDE SEQUENCE</scope>
    <source>
        <strain evidence="4">SIO1C4</strain>
    </source>
</reference>
<evidence type="ECO:0000256" key="3">
    <source>
        <dbReference type="SAM" id="MobiDB-lite"/>
    </source>
</evidence>
<sequence length="286" mass="30032">MGDVIIGGANNDNLIGSNGDDLIRGGDGDDTMRGGNGDDTLIGDRGSDLFLGGWGNDRFIWNDGDGSDVMEGDQDFDVTEFNGAVNAGDELLLESNGVRASFQRLNLGQITLDVDNVEQFEINGLGGDDTLTVKDLSPTDVIKVVFNGGDGNDSLDASQTNVDILAIGGDGSDTLIGGSGNDTIVGGSLEDFGQGEIDYMSGSGGANTYVLGDSQSMYYNYQGDSDYAWISDYTAGWDSIQLQGGVSYQWQDTTIGSVSGAAVYYNNDMIGFVEGHTSDAVQVNYV</sequence>
<dbReference type="PROSITE" id="PS00330">
    <property type="entry name" value="HEMOLYSIN_CALCIUM"/>
    <property type="match status" value="1"/>
</dbReference>
<dbReference type="InterPro" id="IPR011049">
    <property type="entry name" value="Serralysin-like_metalloprot_C"/>
</dbReference>
<dbReference type="PANTHER" id="PTHR38340:SF1">
    <property type="entry name" value="S-LAYER PROTEIN"/>
    <property type="match status" value="1"/>
</dbReference>
<dbReference type="AlphaFoldDB" id="A0A6B3N4K8"/>
<keyword evidence="2" id="KW-0964">Secreted</keyword>
<evidence type="ECO:0000256" key="2">
    <source>
        <dbReference type="ARBA" id="ARBA00022525"/>
    </source>
</evidence>
<dbReference type="InterPro" id="IPR001343">
    <property type="entry name" value="Hemolysn_Ca-bd"/>
</dbReference>
<gene>
    <name evidence="4" type="ORF">F6J89_02285</name>
</gene>
<dbReference type="SUPFAM" id="SSF51120">
    <property type="entry name" value="beta-Roll"/>
    <property type="match status" value="2"/>
</dbReference>
<proteinExistence type="predicted"/>
<comment type="subcellular location">
    <subcellularLocation>
        <location evidence="1">Secreted</location>
    </subcellularLocation>
</comment>
<dbReference type="Pfam" id="PF00353">
    <property type="entry name" value="HemolysinCabind"/>
    <property type="match status" value="3"/>
</dbReference>
<feature type="region of interest" description="Disordered" evidence="3">
    <location>
        <begin position="17"/>
        <end position="40"/>
    </location>
</feature>
<protein>
    <submittedName>
        <fullName evidence="4">Calcium-binding protein</fullName>
    </submittedName>
</protein>
<dbReference type="PANTHER" id="PTHR38340">
    <property type="entry name" value="S-LAYER PROTEIN"/>
    <property type="match status" value="1"/>
</dbReference>
<dbReference type="EMBL" id="JAAHFQ010000031">
    <property type="protein sequence ID" value="NER26470.1"/>
    <property type="molecule type" value="Genomic_DNA"/>
</dbReference>
<dbReference type="GO" id="GO:0005509">
    <property type="term" value="F:calcium ion binding"/>
    <property type="evidence" value="ECO:0007669"/>
    <property type="project" value="InterPro"/>
</dbReference>
<dbReference type="PRINTS" id="PR00313">
    <property type="entry name" value="CABNDNGRPT"/>
</dbReference>